<evidence type="ECO:0000256" key="5">
    <source>
        <dbReference type="ARBA" id="ARBA00022692"/>
    </source>
</evidence>
<gene>
    <name evidence="10" type="ORF">GF1_27860</name>
</gene>
<dbReference type="InterPro" id="IPR051906">
    <property type="entry name" value="TolC-like"/>
</dbReference>
<dbReference type="PANTHER" id="PTHR30026:SF20">
    <property type="entry name" value="OUTER MEMBRANE PROTEIN TOLC"/>
    <property type="match status" value="1"/>
</dbReference>
<dbReference type="InterPro" id="IPR003423">
    <property type="entry name" value="OMP_efflux"/>
</dbReference>
<evidence type="ECO:0000313" key="10">
    <source>
        <dbReference type="EMBL" id="BCO10410.1"/>
    </source>
</evidence>
<keyword evidence="5" id="KW-0812">Transmembrane</keyword>
<accession>A0A915U3Y1</accession>
<dbReference type="RefSeq" id="WP_267927143.1">
    <property type="nucleotide sequence ID" value="NZ_AP024233.1"/>
</dbReference>
<dbReference type="Gene3D" id="1.20.1600.10">
    <property type="entry name" value="Outer membrane efflux proteins (OEP)"/>
    <property type="match status" value="1"/>
</dbReference>
<keyword evidence="3" id="KW-0813">Transport</keyword>
<dbReference type="Proteomes" id="UP001063350">
    <property type="component" value="Chromosome"/>
</dbReference>
<keyword evidence="9" id="KW-0732">Signal</keyword>
<dbReference type="AlphaFoldDB" id="A0A915U3Y1"/>
<evidence type="ECO:0000256" key="2">
    <source>
        <dbReference type="ARBA" id="ARBA00007613"/>
    </source>
</evidence>
<keyword evidence="6" id="KW-0472">Membrane</keyword>
<evidence type="ECO:0000256" key="3">
    <source>
        <dbReference type="ARBA" id="ARBA00022448"/>
    </source>
</evidence>
<sequence>MNLFKLGLLLCIIAQILCVVTPMQSQALTLDECVSLALKNNPDLQKQRLGLKLADQDVVEQKAQNFGRLDLVSSYTHYSLPRTLTPMTPATIATAGTGTIPTTEDLFFSGLVYEVPLFTGFARTRAVEIAALQREMAAATLKLNREQLIYNVRTLYVNILSQMTQKEAQEGYVRALIHLHDKIAREFEVGTRAKIDLLKARADLQNARARVEQLEGNIVILKAGLAALLGVDKLDTLEKLPPSERSEVVLQDKPAGDLDTLERLRAARLAVEKNAKQAEKTRSGFYPQLVLNTSYGWNYGPNDSTNPDSGDWENQEVWQVGLSMKWTVFDFGTNRARVRKAKNMERQSRYELARTRLEIQRALQEAVAKINTAVSSYHSAREELALTRETEKIEQVRYDKGAADINDLLYAKARRQLAKSSLIEASYNYTSARFYLDYLLEKGENR</sequence>
<protein>
    <submittedName>
        <fullName evidence="10">Transporter</fullName>
    </submittedName>
</protein>
<dbReference type="EMBL" id="AP024233">
    <property type="protein sequence ID" value="BCO10410.1"/>
    <property type="molecule type" value="Genomic_DNA"/>
</dbReference>
<feature type="signal peptide" evidence="9">
    <location>
        <begin position="1"/>
        <end position="27"/>
    </location>
</feature>
<keyword evidence="4" id="KW-1134">Transmembrane beta strand</keyword>
<dbReference type="GO" id="GO:1990281">
    <property type="term" value="C:efflux pump complex"/>
    <property type="evidence" value="ECO:0007669"/>
    <property type="project" value="TreeGrafter"/>
</dbReference>
<dbReference type="Pfam" id="PF02321">
    <property type="entry name" value="OEP"/>
    <property type="match status" value="2"/>
</dbReference>
<reference evidence="10" key="1">
    <citation type="submission" date="2020-12" db="EMBL/GenBank/DDBJ databases">
        <title>Desulfobium dissulfuricans gen. nov., sp. nov., a novel mesophilic, sulfate-reducing bacterium isolated from a deep-sea hydrothermal vent.</title>
        <authorList>
            <person name="Hashimoto Y."/>
            <person name="Tame A."/>
            <person name="Sawayama S."/>
            <person name="Miyazaki J."/>
            <person name="Takai K."/>
            <person name="Nakagawa S."/>
        </authorList>
    </citation>
    <scope>NUCLEOTIDE SEQUENCE</scope>
    <source>
        <strain evidence="10">GF1</strain>
    </source>
</reference>
<dbReference type="GO" id="GO:0015288">
    <property type="term" value="F:porin activity"/>
    <property type="evidence" value="ECO:0007669"/>
    <property type="project" value="TreeGrafter"/>
</dbReference>
<organism evidence="10 11">
    <name type="scientific">Desulfolithobacter dissulfuricans</name>
    <dbReference type="NCBI Taxonomy" id="2795293"/>
    <lineage>
        <taxon>Bacteria</taxon>
        <taxon>Pseudomonadati</taxon>
        <taxon>Thermodesulfobacteriota</taxon>
        <taxon>Desulfobulbia</taxon>
        <taxon>Desulfobulbales</taxon>
        <taxon>Desulfobulbaceae</taxon>
        <taxon>Desulfolithobacter</taxon>
    </lineage>
</organism>
<evidence type="ECO:0000256" key="7">
    <source>
        <dbReference type="ARBA" id="ARBA00023237"/>
    </source>
</evidence>
<dbReference type="GO" id="GO:0009279">
    <property type="term" value="C:cell outer membrane"/>
    <property type="evidence" value="ECO:0007669"/>
    <property type="project" value="UniProtKB-SubCell"/>
</dbReference>
<dbReference type="GO" id="GO:0015562">
    <property type="term" value="F:efflux transmembrane transporter activity"/>
    <property type="evidence" value="ECO:0007669"/>
    <property type="project" value="InterPro"/>
</dbReference>
<comment type="subcellular location">
    <subcellularLocation>
        <location evidence="1">Cell outer membrane</location>
    </subcellularLocation>
</comment>
<proteinExistence type="inferred from homology"/>
<feature type="coiled-coil region" evidence="8">
    <location>
        <begin position="197"/>
        <end position="224"/>
    </location>
</feature>
<dbReference type="KEGG" id="ddu:GF1_27860"/>
<evidence type="ECO:0000256" key="1">
    <source>
        <dbReference type="ARBA" id="ARBA00004442"/>
    </source>
</evidence>
<evidence type="ECO:0000256" key="6">
    <source>
        <dbReference type="ARBA" id="ARBA00023136"/>
    </source>
</evidence>
<comment type="similarity">
    <text evidence="2">Belongs to the outer membrane factor (OMF) (TC 1.B.17) family.</text>
</comment>
<name>A0A915U3Y1_9BACT</name>
<keyword evidence="7" id="KW-0998">Cell outer membrane</keyword>
<evidence type="ECO:0000256" key="9">
    <source>
        <dbReference type="SAM" id="SignalP"/>
    </source>
</evidence>
<evidence type="ECO:0000256" key="8">
    <source>
        <dbReference type="SAM" id="Coils"/>
    </source>
</evidence>
<evidence type="ECO:0000313" key="11">
    <source>
        <dbReference type="Proteomes" id="UP001063350"/>
    </source>
</evidence>
<evidence type="ECO:0000256" key="4">
    <source>
        <dbReference type="ARBA" id="ARBA00022452"/>
    </source>
</evidence>
<dbReference type="SUPFAM" id="SSF56954">
    <property type="entry name" value="Outer membrane efflux proteins (OEP)"/>
    <property type="match status" value="1"/>
</dbReference>
<dbReference type="PANTHER" id="PTHR30026">
    <property type="entry name" value="OUTER MEMBRANE PROTEIN TOLC"/>
    <property type="match status" value="1"/>
</dbReference>
<keyword evidence="11" id="KW-1185">Reference proteome</keyword>
<keyword evidence="8" id="KW-0175">Coiled coil</keyword>
<feature type="chain" id="PRO_5036768064" evidence="9">
    <location>
        <begin position="28"/>
        <end position="446"/>
    </location>
</feature>